<dbReference type="RefSeq" id="WP_353649500.1">
    <property type="nucleotide sequence ID" value="NZ_CP159218.1"/>
</dbReference>
<evidence type="ECO:0000256" key="1">
    <source>
        <dbReference type="ARBA" id="ARBA00023125"/>
    </source>
</evidence>
<reference evidence="4" key="1">
    <citation type="submission" date="2024-05" db="EMBL/GenBank/DDBJ databases">
        <authorList>
            <person name="Cai S.Y."/>
            <person name="Jin L.M."/>
            <person name="Li H.R."/>
        </authorList>
    </citation>
    <scope>NUCLEOTIDE SEQUENCE</scope>
    <source>
        <strain evidence="4">A5-74</strain>
    </source>
</reference>
<organism evidence="4">
    <name type="scientific">Nakamurella sp. A5-74</name>
    <dbReference type="NCBI Taxonomy" id="3158264"/>
    <lineage>
        <taxon>Bacteria</taxon>
        <taxon>Bacillati</taxon>
        <taxon>Actinomycetota</taxon>
        <taxon>Actinomycetes</taxon>
        <taxon>Nakamurellales</taxon>
        <taxon>Nakamurellaceae</taxon>
        <taxon>Nakamurella</taxon>
    </lineage>
</organism>
<protein>
    <recommendedName>
        <fullName evidence="3">HTH tetR-type domain-containing protein</fullName>
    </recommendedName>
</protein>
<name>A0AAU8DPI1_9ACTN</name>
<feature type="domain" description="HTH tetR-type" evidence="3">
    <location>
        <begin position="26"/>
        <end position="90"/>
    </location>
</feature>
<dbReference type="SUPFAM" id="SSF46689">
    <property type="entry name" value="Homeodomain-like"/>
    <property type="match status" value="1"/>
</dbReference>
<evidence type="ECO:0000259" key="3">
    <source>
        <dbReference type="PROSITE" id="PS50977"/>
    </source>
</evidence>
<dbReference type="PROSITE" id="PS50977">
    <property type="entry name" value="HTH_TETR_2"/>
    <property type="match status" value="1"/>
</dbReference>
<evidence type="ECO:0000313" key="4">
    <source>
        <dbReference type="EMBL" id="XCG63885.1"/>
    </source>
</evidence>
<accession>A0AAU8DPI1</accession>
<sequence>MISRPTGRLIIGVRWRLMMTQRRTGEQTRQLLIDVGLSMLLRRGISAAVGHIRLQEVLRKAGLTSGAAYRLWPDQEAFQRDLAVAATRRRFDDPVSGTMARIGPIIDDHLPLTTVVREGCAAHIESLEGGGTTPFLIALTIRATAIASDDLRRASQERHADSVQRFAALYASLMGSYGRTMRPGRSIEEFAGSMAALGEGFALQAIEGIPHPRMPGPDGTEWTLFGLGVWSLVEGFTWLRDDPALVPTRSAQ</sequence>
<dbReference type="AlphaFoldDB" id="A0AAU8DPI1"/>
<dbReference type="EMBL" id="CP159218">
    <property type="protein sequence ID" value="XCG63885.1"/>
    <property type="molecule type" value="Genomic_DNA"/>
</dbReference>
<feature type="DNA-binding region" description="H-T-H motif" evidence="2">
    <location>
        <begin position="53"/>
        <end position="72"/>
    </location>
</feature>
<proteinExistence type="predicted"/>
<dbReference type="Gene3D" id="1.10.357.10">
    <property type="entry name" value="Tetracycline Repressor, domain 2"/>
    <property type="match status" value="1"/>
</dbReference>
<gene>
    <name evidence="4" type="ORF">ABLG96_00600</name>
</gene>
<dbReference type="InterPro" id="IPR009057">
    <property type="entry name" value="Homeodomain-like_sf"/>
</dbReference>
<keyword evidence="1 2" id="KW-0238">DNA-binding</keyword>
<dbReference type="GO" id="GO:0003677">
    <property type="term" value="F:DNA binding"/>
    <property type="evidence" value="ECO:0007669"/>
    <property type="project" value="UniProtKB-UniRule"/>
</dbReference>
<evidence type="ECO:0000256" key="2">
    <source>
        <dbReference type="PROSITE-ProRule" id="PRU00335"/>
    </source>
</evidence>
<dbReference type="InterPro" id="IPR001647">
    <property type="entry name" value="HTH_TetR"/>
</dbReference>